<dbReference type="InterPro" id="IPR021799">
    <property type="entry name" value="PIN-like_prokaryotic"/>
</dbReference>
<evidence type="ECO:0008006" key="2">
    <source>
        <dbReference type="Google" id="ProtNLM"/>
    </source>
</evidence>
<sequence length="141" mass="15560">MRVLIPEKVVAEQRSELARSTLAHLFREGKAEVIKPVEEMRKKALSILGDKEETGDSDIIATVLELKDVVIATDDRRLRNVCKILGAKVTGTISIIVDAVRHGFLTEEEGKELLKKLDTSGFRMNVALYEKALALMAGAKS</sequence>
<organism evidence="1">
    <name type="scientific">marine sediment metagenome</name>
    <dbReference type="NCBI Taxonomy" id="412755"/>
    <lineage>
        <taxon>unclassified sequences</taxon>
        <taxon>metagenomes</taxon>
        <taxon>ecological metagenomes</taxon>
    </lineage>
</organism>
<reference evidence="1" key="1">
    <citation type="journal article" date="2014" name="Front. Microbiol.">
        <title>High frequency of phylogenetically diverse reductive dehalogenase-homologous genes in deep subseafloor sedimentary metagenomes.</title>
        <authorList>
            <person name="Kawai M."/>
            <person name="Futagami T."/>
            <person name="Toyoda A."/>
            <person name="Takaki Y."/>
            <person name="Nishi S."/>
            <person name="Hori S."/>
            <person name="Arai W."/>
            <person name="Tsubouchi T."/>
            <person name="Morono Y."/>
            <person name="Uchiyama I."/>
            <person name="Ito T."/>
            <person name="Fujiyama A."/>
            <person name="Inagaki F."/>
            <person name="Takami H."/>
        </authorList>
    </citation>
    <scope>NUCLEOTIDE SEQUENCE</scope>
    <source>
        <strain evidence="1">Expedition CK06-06</strain>
    </source>
</reference>
<dbReference type="AlphaFoldDB" id="X1ULE3"/>
<evidence type="ECO:0000313" key="1">
    <source>
        <dbReference type="EMBL" id="GAI93159.1"/>
    </source>
</evidence>
<dbReference type="Pfam" id="PF11848">
    <property type="entry name" value="DUF3368"/>
    <property type="match status" value="1"/>
</dbReference>
<protein>
    <recommendedName>
        <fullName evidence="2">PIN domain-containing protein</fullName>
    </recommendedName>
</protein>
<accession>X1ULE3</accession>
<dbReference type="InterPro" id="IPR029060">
    <property type="entry name" value="PIN-like_dom_sf"/>
</dbReference>
<dbReference type="SUPFAM" id="SSF88723">
    <property type="entry name" value="PIN domain-like"/>
    <property type="match status" value="1"/>
</dbReference>
<proteinExistence type="predicted"/>
<comment type="caution">
    <text evidence="1">The sequence shown here is derived from an EMBL/GenBank/DDBJ whole genome shotgun (WGS) entry which is preliminary data.</text>
</comment>
<dbReference type="PANTHER" id="PTHR39550">
    <property type="entry name" value="SLL0658 PROTEIN"/>
    <property type="match status" value="1"/>
</dbReference>
<dbReference type="EMBL" id="BARW01023219">
    <property type="protein sequence ID" value="GAI93159.1"/>
    <property type="molecule type" value="Genomic_DNA"/>
</dbReference>
<dbReference type="Gene3D" id="3.40.50.1010">
    <property type="entry name" value="5'-nuclease"/>
    <property type="match status" value="1"/>
</dbReference>
<name>X1ULE3_9ZZZZ</name>
<dbReference type="PANTHER" id="PTHR39550:SF1">
    <property type="entry name" value="SLL0658 PROTEIN"/>
    <property type="match status" value="1"/>
</dbReference>
<gene>
    <name evidence="1" type="ORF">S12H4_38554</name>
</gene>